<dbReference type="RefSeq" id="WP_073457747.1">
    <property type="nucleotide sequence ID" value="NZ_CALGVN010000022.1"/>
</dbReference>
<dbReference type="OrthoDB" id="4542738at2"/>
<reference evidence="1 2" key="1">
    <citation type="submission" date="2016-11" db="EMBL/GenBank/DDBJ databases">
        <authorList>
            <person name="Jaros S."/>
            <person name="Januszkiewicz K."/>
            <person name="Wedrychowicz H."/>
        </authorList>
    </citation>
    <scope>NUCLEOTIDE SEQUENCE [LARGE SCALE GENOMIC DNA]</scope>
    <source>
        <strain evidence="1 2">DSM 43832</strain>
    </source>
</reference>
<gene>
    <name evidence="1" type="ORF">SAMN05443637_11117</name>
</gene>
<keyword evidence="2" id="KW-1185">Reference proteome</keyword>
<organism evidence="1 2">
    <name type="scientific">Pseudonocardia thermophila</name>
    <dbReference type="NCBI Taxonomy" id="1848"/>
    <lineage>
        <taxon>Bacteria</taxon>
        <taxon>Bacillati</taxon>
        <taxon>Actinomycetota</taxon>
        <taxon>Actinomycetes</taxon>
        <taxon>Pseudonocardiales</taxon>
        <taxon>Pseudonocardiaceae</taxon>
        <taxon>Pseudonocardia</taxon>
    </lineage>
</organism>
<dbReference type="AlphaFoldDB" id="A0A1M6UU91"/>
<proteinExistence type="predicted"/>
<name>A0A1M6UU91_PSETH</name>
<dbReference type="EMBL" id="FRAP01000011">
    <property type="protein sequence ID" value="SHK72787.1"/>
    <property type="molecule type" value="Genomic_DNA"/>
</dbReference>
<evidence type="ECO:0000313" key="1">
    <source>
        <dbReference type="EMBL" id="SHK72787.1"/>
    </source>
</evidence>
<protein>
    <submittedName>
        <fullName evidence="1">Uncharacterized protein</fullName>
    </submittedName>
</protein>
<dbReference type="Proteomes" id="UP000184363">
    <property type="component" value="Unassembled WGS sequence"/>
</dbReference>
<evidence type="ECO:0000313" key="2">
    <source>
        <dbReference type="Proteomes" id="UP000184363"/>
    </source>
</evidence>
<dbReference type="STRING" id="1848.SAMN05443637_11117"/>
<accession>A0A1M6UU91</accession>
<sequence length="69" mass="7887">MAQSYPGEKVPVVEVDDPSVRLAWFFPFTEGENPELQRELVWFDPAPTAVRELDPSEVLYGELSEELFS</sequence>